<protein>
    <submittedName>
        <fullName evidence="1">Uncharacterized protein</fullName>
    </submittedName>
</protein>
<dbReference type="AlphaFoldDB" id="A0A7K1SDV4"/>
<organism evidence="1 2">
    <name type="scientific">Spirosoma arboris</name>
    <dbReference type="NCBI Taxonomy" id="2682092"/>
    <lineage>
        <taxon>Bacteria</taxon>
        <taxon>Pseudomonadati</taxon>
        <taxon>Bacteroidota</taxon>
        <taxon>Cytophagia</taxon>
        <taxon>Cytophagales</taxon>
        <taxon>Cytophagaceae</taxon>
        <taxon>Spirosoma</taxon>
    </lineage>
</organism>
<accession>A0A7K1SDV4</accession>
<name>A0A7K1SDV4_9BACT</name>
<dbReference type="RefSeq" id="WP_157586604.1">
    <property type="nucleotide sequence ID" value="NZ_WPIN01000006.1"/>
</dbReference>
<reference evidence="1 2" key="1">
    <citation type="submission" date="2019-12" db="EMBL/GenBank/DDBJ databases">
        <title>Spirosoma sp. HMF4905 genome sequencing and assembly.</title>
        <authorList>
            <person name="Kang H."/>
            <person name="Cha I."/>
            <person name="Kim H."/>
            <person name="Joh K."/>
        </authorList>
    </citation>
    <scope>NUCLEOTIDE SEQUENCE [LARGE SCALE GENOMIC DNA]</scope>
    <source>
        <strain evidence="1 2">HMF4905</strain>
    </source>
</reference>
<evidence type="ECO:0000313" key="1">
    <source>
        <dbReference type="EMBL" id="MVM31973.1"/>
    </source>
</evidence>
<dbReference type="EMBL" id="WPIN01000006">
    <property type="protein sequence ID" value="MVM31973.1"/>
    <property type="molecule type" value="Genomic_DNA"/>
</dbReference>
<comment type="caution">
    <text evidence="1">The sequence shown here is derived from an EMBL/GenBank/DDBJ whole genome shotgun (WGS) entry which is preliminary data.</text>
</comment>
<sequence length="221" mass="24511">MNSINLMPEHSIAPYANEGLNRIYGLLFCDTIDLYKSETKPTGYPWDTLLSDNPDPNELTAITTDNTLETRQQLLAYNLLRAKGFPVHTKALLGVIIEVSLGDGLDVLAAYSDGTCRYINHIESLLVWDTQTEKTNQLVGQLFSDSLNVVKRIGPWDQARTTFPGEGMVKLTFLVSDGLYFGQGPFDVLQNDSMGGPVIDSATRLMTYLIDQRIASNKSTK</sequence>
<evidence type="ECO:0000313" key="2">
    <source>
        <dbReference type="Proteomes" id="UP000436006"/>
    </source>
</evidence>
<gene>
    <name evidence="1" type="ORF">GO755_18125</name>
</gene>
<keyword evidence="2" id="KW-1185">Reference proteome</keyword>
<dbReference type="Proteomes" id="UP000436006">
    <property type="component" value="Unassembled WGS sequence"/>
</dbReference>
<proteinExistence type="predicted"/>